<evidence type="ECO:0000256" key="2">
    <source>
        <dbReference type="ARBA" id="ARBA00003690"/>
    </source>
</evidence>
<dbReference type="InParanoid" id="A0A6J2YF61"/>
<evidence type="ECO:0000313" key="17">
    <source>
        <dbReference type="Proteomes" id="UP000504635"/>
    </source>
</evidence>
<evidence type="ECO:0000256" key="8">
    <source>
        <dbReference type="ARBA" id="ARBA00022824"/>
    </source>
</evidence>
<dbReference type="InterPro" id="IPR036396">
    <property type="entry name" value="Cyt_P450_sf"/>
</dbReference>
<keyword evidence="7 14" id="KW-0479">Metal-binding</keyword>
<name>A0A6J2YF61_SITOR</name>
<dbReference type="GO" id="GO:0016705">
    <property type="term" value="F:oxidoreductase activity, acting on paired donors, with incorporation or reduction of molecular oxygen"/>
    <property type="evidence" value="ECO:0007669"/>
    <property type="project" value="InterPro"/>
</dbReference>
<comment type="similarity">
    <text evidence="5 15">Belongs to the cytochrome P450 family.</text>
</comment>
<dbReference type="Gene3D" id="1.10.630.10">
    <property type="entry name" value="Cytochrome P450"/>
    <property type="match status" value="1"/>
</dbReference>
<evidence type="ECO:0000256" key="11">
    <source>
        <dbReference type="ARBA" id="ARBA00023004"/>
    </source>
</evidence>
<evidence type="ECO:0000256" key="12">
    <source>
        <dbReference type="ARBA" id="ARBA00023033"/>
    </source>
</evidence>
<feature type="binding site" description="axial binding residue" evidence="14">
    <location>
        <position position="435"/>
    </location>
    <ligand>
        <name>heme</name>
        <dbReference type="ChEBI" id="CHEBI:30413"/>
    </ligand>
    <ligandPart>
        <name>Fe</name>
        <dbReference type="ChEBI" id="CHEBI:18248"/>
    </ligandPart>
</feature>
<comment type="cofactor">
    <cofactor evidence="1 14">
        <name>heme</name>
        <dbReference type="ChEBI" id="CHEBI:30413"/>
    </cofactor>
</comment>
<dbReference type="GO" id="GO:0005789">
    <property type="term" value="C:endoplasmic reticulum membrane"/>
    <property type="evidence" value="ECO:0007669"/>
    <property type="project" value="UniProtKB-SubCell"/>
</dbReference>
<evidence type="ECO:0000256" key="9">
    <source>
        <dbReference type="ARBA" id="ARBA00022848"/>
    </source>
</evidence>
<dbReference type="GO" id="GO:0005506">
    <property type="term" value="F:iron ion binding"/>
    <property type="evidence" value="ECO:0007669"/>
    <property type="project" value="InterPro"/>
</dbReference>
<keyword evidence="17" id="KW-1185">Reference proteome</keyword>
<evidence type="ECO:0000256" key="10">
    <source>
        <dbReference type="ARBA" id="ARBA00023002"/>
    </source>
</evidence>
<keyword evidence="9" id="KW-0492">Microsome</keyword>
<dbReference type="InterPro" id="IPR017972">
    <property type="entry name" value="Cyt_P450_CS"/>
</dbReference>
<dbReference type="PANTHER" id="PTHR24291:SF189">
    <property type="entry name" value="CYTOCHROME P450 4C3-RELATED"/>
    <property type="match status" value="1"/>
</dbReference>
<evidence type="ECO:0000256" key="7">
    <source>
        <dbReference type="ARBA" id="ARBA00022723"/>
    </source>
</evidence>
<dbReference type="RefSeq" id="XP_030762062.1">
    <property type="nucleotide sequence ID" value="XM_030906202.1"/>
</dbReference>
<dbReference type="AlphaFoldDB" id="A0A6J2YF61"/>
<dbReference type="InterPro" id="IPR050196">
    <property type="entry name" value="Cytochrome_P450_Monoox"/>
</dbReference>
<keyword evidence="6 14" id="KW-0349">Heme</keyword>
<dbReference type="PRINTS" id="PR00385">
    <property type="entry name" value="P450"/>
</dbReference>
<evidence type="ECO:0000313" key="18">
    <source>
        <dbReference type="RefSeq" id="XP_030762062.1"/>
    </source>
</evidence>
<keyword evidence="10 15" id="KW-0560">Oxidoreductase</keyword>
<dbReference type="GO" id="GO:0004497">
    <property type="term" value="F:monooxygenase activity"/>
    <property type="evidence" value="ECO:0007669"/>
    <property type="project" value="UniProtKB-KW"/>
</dbReference>
<evidence type="ECO:0000256" key="1">
    <source>
        <dbReference type="ARBA" id="ARBA00001971"/>
    </source>
</evidence>
<dbReference type="Proteomes" id="UP000504635">
    <property type="component" value="Unplaced"/>
</dbReference>
<comment type="subcellular location">
    <subcellularLocation>
        <location evidence="4">Endoplasmic reticulum membrane</location>
        <topology evidence="4">Peripheral membrane protein</topology>
    </subcellularLocation>
    <subcellularLocation>
        <location evidence="3">Microsome membrane</location>
        <topology evidence="3">Peripheral membrane protein</topology>
    </subcellularLocation>
</comment>
<evidence type="ECO:0000256" key="15">
    <source>
        <dbReference type="RuleBase" id="RU000461"/>
    </source>
</evidence>
<dbReference type="PROSITE" id="PS00086">
    <property type="entry name" value="CYTOCHROME_P450"/>
    <property type="match status" value="1"/>
</dbReference>
<dbReference type="GO" id="GO:0020037">
    <property type="term" value="F:heme binding"/>
    <property type="evidence" value="ECO:0007669"/>
    <property type="project" value="InterPro"/>
</dbReference>
<keyword evidence="12 15" id="KW-0503">Monooxygenase</keyword>
<keyword evidence="13 16" id="KW-0472">Membrane</keyword>
<dbReference type="GeneID" id="115886878"/>
<gene>
    <name evidence="18" type="primary">LOC115886878</name>
</gene>
<dbReference type="SUPFAM" id="SSF48264">
    <property type="entry name" value="Cytochrome P450"/>
    <property type="match status" value="1"/>
</dbReference>
<keyword evidence="16" id="KW-1133">Transmembrane helix</keyword>
<feature type="transmembrane region" description="Helical" evidence="16">
    <location>
        <begin position="6"/>
        <end position="26"/>
    </location>
</feature>
<accession>A0A6J2YF61</accession>
<organism evidence="17 18">
    <name type="scientific">Sitophilus oryzae</name>
    <name type="common">Rice weevil</name>
    <name type="synonym">Curculio oryzae</name>
    <dbReference type="NCBI Taxonomy" id="7048"/>
    <lineage>
        <taxon>Eukaryota</taxon>
        <taxon>Metazoa</taxon>
        <taxon>Ecdysozoa</taxon>
        <taxon>Arthropoda</taxon>
        <taxon>Hexapoda</taxon>
        <taxon>Insecta</taxon>
        <taxon>Pterygota</taxon>
        <taxon>Neoptera</taxon>
        <taxon>Endopterygota</taxon>
        <taxon>Coleoptera</taxon>
        <taxon>Polyphaga</taxon>
        <taxon>Cucujiformia</taxon>
        <taxon>Curculionidae</taxon>
        <taxon>Dryophthorinae</taxon>
        <taxon>Sitophilus</taxon>
    </lineage>
</organism>
<evidence type="ECO:0000256" key="14">
    <source>
        <dbReference type="PIRSR" id="PIRSR602401-1"/>
    </source>
</evidence>
<dbReference type="KEGG" id="soy:115886878"/>
<comment type="function">
    <text evidence="2">May be involved in the metabolism of insect hormones and in the breakdown of synthetic insecticides.</text>
</comment>
<dbReference type="InterPro" id="IPR002401">
    <property type="entry name" value="Cyt_P450_E_grp-I"/>
</dbReference>
<dbReference type="OrthoDB" id="1470350at2759"/>
<evidence type="ECO:0000256" key="6">
    <source>
        <dbReference type="ARBA" id="ARBA00022617"/>
    </source>
</evidence>
<evidence type="ECO:0000256" key="3">
    <source>
        <dbReference type="ARBA" id="ARBA00004174"/>
    </source>
</evidence>
<dbReference type="Pfam" id="PF00067">
    <property type="entry name" value="p450"/>
    <property type="match status" value="1"/>
</dbReference>
<evidence type="ECO:0000256" key="4">
    <source>
        <dbReference type="ARBA" id="ARBA00004406"/>
    </source>
</evidence>
<dbReference type="PANTHER" id="PTHR24291">
    <property type="entry name" value="CYTOCHROME P450 FAMILY 4"/>
    <property type="match status" value="1"/>
</dbReference>
<keyword evidence="16" id="KW-0812">Transmembrane</keyword>
<dbReference type="InterPro" id="IPR001128">
    <property type="entry name" value="Cyt_P450"/>
</dbReference>
<evidence type="ECO:0000256" key="5">
    <source>
        <dbReference type="ARBA" id="ARBA00010617"/>
    </source>
</evidence>
<keyword evidence="8" id="KW-0256">Endoplasmic reticulum</keyword>
<evidence type="ECO:0000256" key="16">
    <source>
        <dbReference type="SAM" id="Phobius"/>
    </source>
</evidence>
<sequence length="489" mass="56859">MVFVQVILAVGIVLIVMIVLSTIWSLHSKRPIFKFAQKYQVFDKFHPIFGNLLELKDFSFQQLFTKKVFKKDRPFGFWLGHNYYYMPDNSEEISQILTHANSMDKADIYKVYKSAVWSGIFLLPAIQWKPKRKLMSKNFRPITLNSFTPVFYKNSKLLVEEFGDMKNEDIFDVCIGYTLRAFIETMGHKNHHFQPGETSKIAKCIDLGQRIAGDNIVKYTSGYLLFFWIWTDIMDLIKLIKSVMAFKTLLRQIFGEREKEIRENSPTSNILLDSLIQADRKVYTKYAAYTDFVTFAFAAVDTSGNTLAFLLTLLGMHPDIQDKVYKEILEEIGLDRAIEVQDLPKLKYVERVIFETLRLFPIAPVIGRYTTKDVICGTQTIPKGVNIMISILDVHRNERYWTDPLKFDPDRFLPEEIAKRPSSYYIPFSTGPRNCIGKTYALLSLKVVVATVVRHYRMSSNYKSVEEMDLRSLFTMRTTHNLDCQLTPR</sequence>
<dbReference type="PRINTS" id="PR00463">
    <property type="entry name" value="EP450I"/>
</dbReference>
<keyword evidence="11 14" id="KW-0408">Iron</keyword>
<reference evidence="18" key="1">
    <citation type="submission" date="2025-08" db="UniProtKB">
        <authorList>
            <consortium name="RefSeq"/>
        </authorList>
    </citation>
    <scope>IDENTIFICATION</scope>
    <source>
        <tissue evidence="18">Gonads</tissue>
    </source>
</reference>
<evidence type="ECO:0000256" key="13">
    <source>
        <dbReference type="ARBA" id="ARBA00023136"/>
    </source>
</evidence>
<proteinExistence type="inferred from homology"/>
<protein>
    <submittedName>
        <fullName evidence="18">Cytochrome P450 4C1-like isoform X1</fullName>
    </submittedName>
</protein>